<organism evidence="2 3">
    <name type="scientific">Blastopirellula marina DSM 3645</name>
    <dbReference type="NCBI Taxonomy" id="314230"/>
    <lineage>
        <taxon>Bacteria</taxon>
        <taxon>Pseudomonadati</taxon>
        <taxon>Planctomycetota</taxon>
        <taxon>Planctomycetia</taxon>
        <taxon>Pirellulales</taxon>
        <taxon>Pirellulaceae</taxon>
        <taxon>Blastopirellula</taxon>
    </lineage>
</organism>
<gene>
    <name evidence="2" type="ORF">DSM3645_20817</name>
</gene>
<sequence length="219" mass="23589">MAGFFRIISIAAASLLALNLLLGLRIGDYHGDYESLHALAEESRQPLARRNPQSEEKLAAQMAVWDATRSRASFHILIGMLGTLGCVAVCSIGVTYFVGTSRWCKEVTEAYGLDPQWAIRSAALKRQAFPLAISSMVAMMVLVAMGGVAASPDNFPQWSAAMATPHSIAAFLTVGFVALALFRQATLIQENYQMIEAITAAVSAIRDDSHFAAPQEPAE</sequence>
<dbReference type="RefSeq" id="WP_002652060.1">
    <property type="nucleotide sequence ID" value="NZ_CH672376.1"/>
</dbReference>
<keyword evidence="1" id="KW-0812">Transmembrane</keyword>
<feature type="transmembrane region" description="Helical" evidence="1">
    <location>
        <begin position="74"/>
        <end position="98"/>
    </location>
</feature>
<evidence type="ECO:0000313" key="2">
    <source>
        <dbReference type="EMBL" id="EAQ81053.1"/>
    </source>
</evidence>
<dbReference type="eggNOG" id="ENOG5033K8U">
    <property type="taxonomic scope" value="Bacteria"/>
</dbReference>
<dbReference type="HOGENOM" id="CLU_1259420_0_0_0"/>
<dbReference type="EMBL" id="AANZ01000006">
    <property type="protein sequence ID" value="EAQ81053.1"/>
    <property type="molecule type" value="Genomic_DNA"/>
</dbReference>
<dbReference type="OrthoDB" id="281861at2"/>
<proteinExistence type="predicted"/>
<dbReference type="STRING" id="314230.DSM3645_20817"/>
<comment type="caution">
    <text evidence="2">The sequence shown here is derived from an EMBL/GenBank/DDBJ whole genome shotgun (WGS) entry which is preliminary data.</text>
</comment>
<reference evidence="2 3" key="1">
    <citation type="submission" date="2006-02" db="EMBL/GenBank/DDBJ databases">
        <authorList>
            <person name="Amann R."/>
            <person name="Ferriera S."/>
            <person name="Johnson J."/>
            <person name="Kravitz S."/>
            <person name="Halpern A."/>
            <person name="Remington K."/>
            <person name="Beeson K."/>
            <person name="Tran B."/>
            <person name="Rogers Y.-H."/>
            <person name="Friedman R."/>
            <person name="Venter J.C."/>
        </authorList>
    </citation>
    <scope>NUCLEOTIDE SEQUENCE [LARGE SCALE GENOMIC DNA]</scope>
    <source>
        <strain evidence="2 3">DSM 3645</strain>
    </source>
</reference>
<feature type="transmembrane region" description="Helical" evidence="1">
    <location>
        <begin position="162"/>
        <end position="182"/>
    </location>
</feature>
<keyword evidence="1" id="KW-0472">Membrane</keyword>
<evidence type="ECO:0000256" key="1">
    <source>
        <dbReference type="SAM" id="Phobius"/>
    </source>
</evidence>
<accession>A3ZQW3</accession>
<name>A3ZQW3_9BACT</name>
<protein>
    <submittedName>
        <fullName evidence="2">Uncharacterized protein</fullName>
    </submittedName>
</protein>
<feature type="transmembrane region" description="Helical" evidence="1">
    <location>
        <begin position="128"/>
        <end position="150"/>
    </location>
</feature>
<dbReference type="Proteomes" id="UP000004358">
    <property type="component" value="Unassembled WGS sequence"/>
</dbReference>
<evidence type="ECO:0000313" key="3">
    <source>
        <dbReference type="Proteomes" id="UP000004358"/>
    </source>
</evidence>
<keyword evidence="1" id="KW-1133">Transmembrane helix</keyword>
<dbReference type="AlphaFoldDB" id="A3ZQW3"/>